<proteinExistence type="predicted"/>
<dbReference type="AlphaFoldDB" id="A0A653C7T4"/>
<organism evidence="1 2">
    <name type="scientific">Callosobruchus maculatus</name>
    <name type="common">Southern cowpea weevil</name>
    <name type="synonym">Pulse bruchid</name>
    <dbReference type="NCBI Taxonomy" id="64391"/>
    <lineage>
        <taxon>Eukaryota</taxon>
        <taxon>Metazoa</taxon>
        <taxon>Ecdysozoa</taxon>
        <taxon>Arthropoda</taxon>
        <taxon>Hexapoda</taxon>
        <taxon>Insecta</taxon>
        <taxon>Pterygota</taxon>
        <taxon>Neoptera</taxon>
        <taxon>Endopterygota</taxon>
        <taxon>Coleoptera</taxon>
        <taxon>Polyphaga</taxon>
        <taxon>Cucujiformia</taxon>
        <taxon>Chrysomeloidea</taxon>
        <taxon>Chrysomelidae</taxon>
        <taxon>Bruchinae</taxon>
        <taxon>Bruchini</taxon>
        <taxon>Callosobruchus</taxon>
    </lineage>
</organism>
<sequence>MELFYKSSIQFLGHFNRTKLRGTYEPCHRKNVVFHATAKTSIAKHGVVYDKSIIS</sequence>
<evidence type="ECO:0000313" key="1">
    <source>
        <dbReference type="EMBL" id="VEN43180.1"/>
    </source>
</evidence>
<keyword evidence="2" id="KW-1185">Reference proteome</keyword>
<reference evidence="1 2" key="1">
    <citation type="submission" date="2019-01" db="EMBL/GenBank/DDBJ databases">
        <authorList>
            <person name="Sayadi A."/>
        </authorList>
    </citation>
    <scope>NUCLEOTIDE SEQUENCE [LARGE SCALE GENOMIC DNA]</scope>
</reference>
<protein>
    <submittedName>
        <fullName evidence="1">Uncharacterized protein</fullName>
    </submittedName>
</protein>
<gene>
    <name evidence="1" type="ORF">CALMAC_LOCUS6403</name>
</gene>
<name>A0A653C7T4_CALMS</name>
<evidence type="ECO:0000313" key="2">
    <source>
        <dbReference type="Proteomes" id="UP000410492"/>
    </source>
</evidence>
<dbReference type="Proteomes" id="UP000410492">
    <property type="component" value="Unassembled WGS sequence"/>
</dbReference>
<accession>A0A653C7T4</accession>
<dbReference type="EMBL" id="CAACVG010007007">
    <property type="protein sequence ID" value="VEN43180.1"/>
    <property type="molecule type" value="Genomic_DNA"/>
</dbReference>